<protein>
    <submittedName>
        <fullName evidence="6">FAD/NAD(P)-binding domain-containing protein</fullName>
    </submittedName>
</protein>
<gene>
    <name evidence="7" type="ORF">BD310DRAFT_837284</name>
    <name evidence="6" type="ORF">BD311DRAFT_32074</name>
</gene>
<dbReference type="PANTHER" id="PTHR43004:SF19">
    <property type="entry name" value="BINDING MONOOXYGENASE, PUTATIVE (JCVI)-RELATED"/>
    <property type="match status" value="1"/>
</dbReference>
<dbReference type="Gene3D" id="3.30.70.2450">
    <property type="match status" value="1"/>
</dbReference>
<evidence type="ECO:0000313" key="7">
    <source>
        <dbReference type="EMBL" id="TBU65924.1"/>
    </source>
</evidence>
<dbReference type="InterPro" id="IPR002938">
    <property type="entry name" value="FAD-bd"/>
</dbReference>
<dbReference type="InterPro" id="IPR050641">
    <property type="entry name" value="RIFMO-like"/>
</dbReference>
<evidence type="ECO:0000313" key="6">
    <source>
        <dbReference type="EMBL" id="TBU32406.1"/>
    </source>
</evidence>
<dbReference type="PRINTS" id="PR00420">
    <property type="entry name" value="RNGMNOXGNASE"/>
</dbReference>
<feature type="domain" description="FAD-binding" evidence="5">
    <location>
        <begin position="329"/>
        <end position="369"/>
    </location>
</feature>
<dbReference type="GO" id="GO:0071949">
    <property type="term" value="F:FAD binding"/>
    <property type="evidence" value="ECO:0007669"/>
    <property type="project" value="InterPro"/>
</dbReference>
<accession>A0A4Q9N156</accession>
<evidence type="ECO:0000256" key="1">
    <source>
        <dbReference type="ARBA" id="ARBA00001974"/>
    </source>
</evidence>
<feature type="domain" description="FAD-binding" evidence="5">
    <location>
        <begin position="7"/>
        <end position="187"/>
    </location>
</feature>
<dbReference type="Gene3D" id="3.50.50.60">
    <property type="entry name" value="FAD/NAD(P)-binding domain"/>
    <property type="match status" value="1"/>
</dbReference>
<keyword evidence="3" id="KW-0274">FAD</keyword>
<dbReference type="SUPFAM" id="SSF51905">
    <property type="entry name" value="FAD/NAD(P)-binding domain"/>
    <property type="match status" value="1"/>
</dbReference>
<dbReference type="PANTHER" id="PTHR43004">
    <property type="entry name" value="TRK SYSTEM POTASSIUM UPTAKE PROTEIN"/>
    <property type="match status" value="1"/>
</dbReference>
<evidence type="ECO:0000256" key="2">
    <source>
        <dbReference type="ARBA" id="ARBA00022630"/>
    </source>
</evidence>
<dbReference type="Proteomes" id="UP000292957">
    <property type="component" value="Unassembled WGS sequence"/>
</dbReference>
<reference evidence="6 8" key="1">
    <citation type="submission" date="2019-01" db="EMBL/GenBank/DDBJ databases">
        <title>Draft genome sequences of three monokaryotic isolates of the white-rot basidiomycete fungus Dichomitus squalens.</title>
        <authorList>
            <consortium name="DOE Joint Genome Institute"/>
            <person name="Lopez S.C."/>
            <person name="Andreopoulos B."/>
            <person name="Pangilinan J."/>
            <person name="Lipzen A."/>
            <person name="Riley R."/>
            <person name="Ahrendt S."/>
            <person name="Ng V."/>
            <person name="Barry K."/>
            <person name="Daum C."/>
            <person name="Grigoriev I.V."/>
            <person name="Hilden K.S."/>
            <person name="Makela M.R."/>
            <person name="de Vries R.P."/>
        </authorList>
    </citation>
    <scope>NUCLEOTIDE SEQUENCE [LARGE SCALE GENOMIC DNA]</scope>
    <source>
        <strain evidence="7 8">CBS 464.89</strain>
        <strain evidence="6">OM18370.1</strain>
    </source>
</reference>
<dbReference type="EMBL" id="ML145084">
    <property type="protein sequence ID" value="TBU65924.1"/>
    <property type="molecule type" value="Genomic_DNA"/>
</dbReference>
<evidence type="ECO:0000259" key="5">
    <source>
        <dbReference type="Pfam" id="PF01494"/>
    </source>
</evidence>
<sequence length="459" mass="49382">MSLPSTAEVLIVGAGPTGVTLALALQREGCPGVVVVDGILQGENTSRAITLHAATMEAFELLGLAEQLDNEGTKVKKTIVWSGTNKIETTYFEPLSKYTKYNYINCVPQHVTERLLNQAAKERGISIYRPHKVVGIKPSTDDPKFTDVFFDTGHVLRARAVVGADGSRSKVRQLANVGWADPTGTVNANNKDDALSTMIIADVTATNPPPFPRDAINLILSTNNAVLWLALPGDPYPDKGVPKGETVFRVVCGIPAERGQPPHAPDAAYIQDLLDTWGPNNALPAGSPKTSISRVLWSSRFRTHSAIADSFFAQVPTLGDGTEEVKAEGGPVMLVGDAAHIHPPMGGQGMNLGIRDGVKLAPVLAEFVRVASANPSAPKAELEKPLQDWAEERRPKALTVIGLVKRLQGMLWVPHTTQYALGFIPYNAAWLRDSFLGLATKFEFFRVNGAYQVSGLGNP</sequence>
<dbReference type="EMBL" id="ML143395">
    <property type="protein sequence ID" value="TBU32406.1"/>
    <property type="molecule type" value="Genomic_DNA"/>
</dbReference>
<dbReference type="Pfam" id="PF01494">
    <property type="entry name" value="FAD_binding_3"/>
    <property type="match status" value="2"/>
</dbReference>
<dbReference type="Proteomes" id="UP000292082">
    <property type="component" value="Unassembled WGS sequence"/>
</dbReference>
<evidence type="ECO:0000256" key="3">
    <source>
        <dbReference type="ARBA" id="ARBA00022827"/>
    </source>
</evidence>
<name>A0A4Q9N156_9APHY</name>
<dbReference type="InterPro" id="IPR036188">
    <property type="entry name" value="FAD/NAD-bd_sf"/>
</dbReference>
<keyword evidence="2" id="KW-0285">Flavoprotein</keyword>
<keyword evidence="8" id="KW-1185">Reference proteome</keyword>
<dbReference type="GO" id="GO:0016709">
    <property type="term" value="F:oxidoreductase activity, acting on paired donors, with incorporation or reduction of molecular oxygen, NAD(P)H as one donor, and incorporation of one atom of oxygen"/>
    <property type="evidence" value="ECO:0007669"/>
    <property type="project" value="UniProtKB-ARBA"/>
</dbReference>
<proteinExistence type="predicted"/>
<keyword evidence="4" id="KW-0560">Oxidoreductase</keyword>
<dbReference type="AlphaFoldDB" id="A0A4Q9N156"/>
<evidence type="ECO:0000313" key="8">
    <source>
        <dbReference type="Proteomes" id="UP000292082"/>
    </source>
</evidence>
<comment type="cofactor">
    <cofactor evidence="1">
        <name>FAD</name>
        <dbReference type="ChEBI" id="CHEBI:57692"/>
    </cofactor>
</comment>
<organism evidence="6">
    <name type="scientific">Dichomitus squalens</name>
    <dbReference type="NCBI Taxonomy" id="114155"/>
    <lineage>
        <taxon>Eukaryota</taxon>
        <taxon>Fungi</taxon>
        <taxon>Dikarya</taxon>
        <taxon>Basidiomycota</taxon>
        <taxon>Agaricomycotina</taxon>
        <taxon>Agaricomycetes</taxon>
        <taxon>Polyporales</taxon>
        <taxon>Polyporaceae</taxon>
        <taxon>Dichomitus</taxon>
    </lineage>
</organism>
<dbReference type="OMA" id="YTLMVPQ"/>
<evidence type="ECO:0000256" key="4">
    <source>
        <dbReference type="ARBA" id="ARBA00023002"/>
    </source>
</evidence>
<dbReference type="OrthoDB" id="2690153at2759"/>